<dbReference type="GO" id="GO:0032259">
    <property type="term" value="P:methylation"/>
    <property type="evidence" value="ECO:0007669"/>
    <property type="project" value="UniProtKB-KW"/>
</dbReference>
<keyword evidence="3" id="KW-0489">Methyltransferase</keyword>
<dbReference type="GO" id="GO:0008168">
    <property type="term" value="F:methyltransferase activity"/>
    <property type="evidence" value="ECO:0007669"/>
    <property type="project" value="UniProtKB-KW"/>
</dbReference>
<dbReference type="PANTHER" id="PTHR45128">
    <property type="entry name" value="METHYLTRANSFERASE TYPE 11"/>
    <property type="match status" value="1"/>
</dbReference>
<keyword evidence="3" id="KW-0808">Transferase</keyword>
<organism evidence="3 4">
    <name type="scientific">Nocardioides cremeus</name>
    <dbReference type="NCBI Taxonomy" id="3058044"/>
    <lineage>
        <taxon>Bacteria</taxon>
        <taxon>Bacillati</taxon>
        <taxon>Actinomycetota</taxon>
        <taxon>Actinomycetes</taxon>
        <taxon>Propionibacteriales</taxon>
        <taxon>Nocardioidaceae</taxon>
        <taxon>Nocardioides</taxon>
    </lineage>
</organism>
<evidence type="ECO:0000313" key="3">
    <source>
        <dbReference type="EMBL" id="MDO3397808.1"/>
    </source>
</evidence>
<protein>
    <submittedName>
        <fullName evidence="3">Class I SAM-dependent methyltransferase</fullName>
        <ecNumber evidence="3">2.1.-.-</ecNumber>
    </submittedName>
</protein>
<comment type="caution">
    <text evidence="3">The sequence shown here is derived from an EMBL/GenBank/DDBJ whole genome shotgun (WGS) entry which is preliminary data.</text>
</comment>
<dbReference type="Pfam" id="PF13847">
    <property type="entry name" value="Methyltransf_31"/>
    <property type="match status" value="1"/>
</dbReference>
<dbReference type="Proteomes" id="UP001168363">
    <property type="component" value="Unassembled WGS sequence"/>
</dbReference>
<evidence type="ECO:0000259" key="1">
    <source>
        <dbReference type="Pfam" id="PF13847"/>
    </source>
</evidence>
<gene>
    <name evidence="3" type="ORF">QWJ41_18920</name>
</gene>
<dbReference type="SUPFAM" id="SSF53335">
    <property type="entry name" value="S-adenosyl-L-methionine-dependent methyltransferases"/>
    <property type="match status" value="1"/>
</dbReference>
<reference evidence="3" key="1">
    <citation type="submission" date="2023-06" db="EMBL/GenBank/DDBJ databases">
        <title>Genome sequence of Nocardioides sp. SOB44.</title>
        <authorList>
            <person name="Zhang G."/>
        </authorList>
    </citation>
    <scope>NUCLEOTIDE SEQUENCE</scope>
    <source>
        <strain evidence="3">SOB44</strain>
    </source>
</reference>
<name>A0ABT8TV19_9ACTN</name>
<dbReference type="Pfam" id="PF21320">
    <property type="entry name" value="WHD_Rv2258c"/>
    <property type="match status" value="1"/>
</dbReference>
<sequence length="370" mass="38685">MTRLPAYRCGPGAALEAIVQTDELADHLVGSVLGALDVLNIAVGAHFGLYEVLHRRACTPGEAAAASGMAPRYAREWLEQQCVAGLVDVDDASLPADDRSYRVSDEHAAVLADRDSLAYLTPFAQVVAAAGAQLPRLLDAYASGGGVPWDAYGPAMREAQADANRPLFLRLLGSQWLPSLPEVHAALSAGGRVADLGCGDGWASIGVGLAYPAAQVDGYDIDAASVEAATAHAAAHGLAGRVRFHLADAATAAAGSYDLVLAMECVHDLADPVAVLASARRLVTEGGSVVVMDERVPDEFTGPGDPTEQMMYGISMLVCLPDSLSHAPSVATGTVMRAPVLRGYAREAGFADVEVLPIEHDVFRFYRLVA</sequence>
<dbReference type="EC" id="2.1.-.-" evidence="3"/>
<keyword evidence="4" id="KW-1185">Reference proteome</keyword>
<evidence type="ECO:0000259" key="2">
    <source>
        <dbReference type="Pfam" id="PF21320"/>
    </source>
</evidence>
<evidence type="ECO:0000313" key="4">
    <source>
        <dbReference type="Proteomes" id="UP001168363"/>
    </source>
</evidence>
<feature type="domain" description="S-adenosylmethionine-dependent methyltransferase Rv2258c-like winged HTH" evidence="2">
    <location>
        <begin position="39"/>
        <end position="112"/>
    </location>
</feature>
<dbReference type="PANTHER" id="PTHR45128:SF2">
    <property type="entry name" value="METHYLTRANSFERASE DOMAIN-CONTAINING PROTEIN"/>
    <property type="match status" value="1"/>
</dbReference>
<dbReference type="InterPro" id="IPR048711">
    <property type="entry name" value="WHD_Rv2258c"/>
</dbReference>
<proteinExistence type="predicted"/>
<dbReference type="RefSeq" id="WP_302710048.1">
    <property type="nucleotide sequence ID" value="NZ_JAULSC010000027.1"/>
</dbReference>
<accession>A0ABT8TV19</accession>
<dbReference type="Gene3D" id="3.40.50.150">
    <property type="entry name" value="Vaccinia Virus protein VP39"/>
    <property type="match status" value="1"/>
</dbReference>
<dbReference type="InterPro" id="IPR053173">
    <property type="entry name" value="SAM-binding_MTase"/>
</dbReference>
<feature type="domain" description="Methyltransferase" evidence="1">
    <location>
        <begin position="188"/>
        <end position="300"/>
    </location>
</feature>
<dbReference type="EMBL" id="JAULSC010000027">
    <property type="protein sequence ID" value="MDO3397808.1"/>
    <property type="molecule type" value="Genomic_DNA"/>
</dbReference>
<dbReference type="InterPro" id="IPR029063">
    <property type="entry name" value="SAM-dependent_MTases_sf"/>
</dbReference>
<dbReference type="CDD" id="cd02440">
    <property type="entry name" value="AdoMet_MTases"/>
    <property type="match status" value="1"/>
</dbReference>
<dbReference type="InterPro" id="IPR025714">
    <property type="entry name" value="Methyltranfer_dom"/>
</dbReference>